<keyword evidence="15" id="KW-0325">Glycoprotein</keyword>
<evidence type="ECO:0000313" key="21">
    <source>
        <dbReference type="Proteomes" id="UP001177003"/>
    </source>
</evidence>
<dbReference type="PROSITE" id="PS00308">
    <property type="entry name" value="LECTIN_LEGUME_ALPHA"/>
    <property type="match status" value="1"/>
</dbReference>
<keyword evidence="7" id="KW-0732">Signal</keyword>
<dbReference type="Proteomes" id="UP001177003">
    <property type="component" value="Chromosome 4"/>
</dbReference>
<dbReference type="GO" id="GO:0005886">
    <property type="term" value="C:plasma membrane"/>
    <property type="evidence" value="ECO:0007669"/>
    <property type="project" value="UniProtKB-SubCell"/>
</dbReference>
<dbReference type="InterPro" id="IPR011009">
    <property type="entry name" value="Kinase-like_dom_sf"/>
</dbReference>
<evidence type="ECO:0000256" key="7">
    <source>
        <dbReference type="ARBA" id="ARBA00022729"/>
    </source>
</evidence>
<sequence>MGQLMHVLITFFYSNMFYLTFTPFASSLYFKISSFTSNNNQILYRGSAAPSSGAVQLNPVNYVCQVGQAIYADRVQMWDSSSGKVADFTTRFSFTIDTDDQANYGDGFAFFLGPADFQIPPNSAGSFLGLYNLSNYRESSQNHMIHVEFDSFVDTQWDPLYEHVGINKNSIFSANTTAWSAGNHSVDVADVTISYSSQTMMMIVSWTYNNPTPETSSVSYHVDIKEVLTEWVTIGFSAGTGNLKEKNTLLYWEFDSSLNGKWRSPEERSGVSKVGYLVPGAIGVIIGMVIATIFIGILVFILFKKGSWIKGKGRRTKKSTQEKNKLIKKSSSADIESEGRSAPLKYSYSDLHFATNGFSDDNKLGEGGSGGVYKGRLPIPLLHEVAVKKISEGSTQGENECAAEVATIGKLKHPNLVELVGWCEEEGKFLLIYEIMPNGSLDTYLFGNKNPLGWSNRYKIVQGLASALRHLHEEQGEKYVIHRDIKPSNVMLDSELNPKLGDFGLARLKDSNEQGSKTTKLAGTLGYCAPEYVTSRKASKATDMYSFGVTVLEIGSGRSVENQVSNMDLVKWVWHLYGQKQLRLTVDKRISHDVNEKQYNCLMTVGLSCTHPDPSKRLTIEGVIHALENVIPPQVPVDMPTPRYDTPTNHPSTSETKS</sequence>
<dbReference type="GO" id="GO:0005524">
    <property type="term" value="F:ATP binding"/>
    <property type="evidence" value="ECO:0007669"/>
    <property type="project" value="UniProtKB-UniRule"/>
</dbReference>
<dbReference type="CDD" id="cd06899">
    <property type="entry name" value="lectin_legume_LecRK_Arcelin_ConA"/>
    <property type="match status" value="1"/>
</dbReference>
<proteinExistence type="inferred from homology"/>
<name>A0AA35YYD3_LACSI</name>
<dbReference type="Gene3D" id="2.60.120.200">
    <property type="match status" value="1"/>
</dbReference>
<dbReference type="InterPro" id="IPR000985">
    <property type="entry name" value="Lectin_LegA_CS"/>
</dbReference>
<feature type="transmembrane region" description="Helical" evidence="18">
    <location>
        <begin position="276"/>
        <end position="303"/>
    </location>
</feature>
<dbReference type="InterPro" id="IPR017441">
    <property type="entry name" value="Protein_kinase_ATP_BS"/>
</dbReference>
<dbReference type="Pfam" id="PF00069">
    <property type="entry name" value="Pkinase"/>
    <property type="match status" value="1"/>
</dbReference>
<evidence type="ECO:0000313" key="20">
    <source>
        <dbReference type="EMBL" id="CAI9282361.1"/>
    </source>
</evidence>
<evidence type="ECO:0000256" key="12">
    <source>
        <dbReference type="ARBA" id="ARBA00022989"/>
    </source>
</evidence>
<keyword evidence="12 18" id="KW-1133">Transmembrane helix</keyword>
<dbReference type="PROSITE" id="PS00107">
    <property type="entry name" value="PROTEIN_KINASE_ATP"/>
    <property type="match status" value="1"/>
</dbReference>
<evidence type="ECO:0000256" key="6">
    <source>
        <dbReference type="ARBA" id="ARBA00022692"/>
    </source>
</evidence>
<feature type="transmembrane region" description="Helical" evidence="18">
    <location>
        <begin position="7"/>
        <end position="30"/>
    </location>
</feature>
<dbReference type="GO" id="GO:0002229">
    <property type="term" value="P:defense response to oomycetes"/>
    <property type="evidence" value="ECO:0007669"/>
    <property type="project" value="UniProtKB-ARBA"/>
</dbReference>
<protein>
    <recommendedName>
        <fullName evidence="19">Protein kinase domain-containing protein</fullName>
    </recommendedName>
</protein>
<keyword evidence="6 18" id="KW-0812">Transmembrane</keyword>
<dbReference type="InterPro" id="IPR000719">
    <property type="entry name" value="Prot_kinase_dom"/>
</dbReference>
<evidence type="ECO:0000259" key="19">
    <source>
        <dbReference type="PROSITE" id="PS50011"/>
    </source>
</evidence>
<reference evidence="20" key="1">
    <citation type="submission" date="2023-04" db="EMBL/GenBank/DDBJ databases">
        <authorList>
            <person name="Vijverberg K."/>
            <person name="Xiong W."/>
            <person name="Schranz E."/>
        </authorList>
    </citation>
    <scope>NUCLEOTIDE SEQUENCE</scope>
</reference>
<feature type="region of interest" description="Disordered" evidence="17">
    <location>
        <begin position="635"/>
        <end position="658"/>
    </location>
</feature>
<evidence type="ECO:0000256" key="8">
    <source>
        <dbReference type="ARBA" id="ARBA00022734"/>
    </source>
</evidence>
<dbReference type="InterPro" id="IPR013320">
    <property type="entry name" value="ConA-like_dom_sf"/>
</dbReference>
<keyword evidence="21" id="KW-1185">Reference proteome</keyword>
<keyword evidence="5" id="KW-0808">Transferase</keyword>
<dbReference type="InterPro" id="IPR001220">
    <property type="entry name" value="Legume_lectin_dom"/>
</dbReference>
<dbReference type="AlphaFoldDB" id="A0AA35YYD3"/>
<dbReference type="Pfam" id="PF00139">
    <property type="entry name" value="Lectin_legB"/>
    <property type="match status" value="1"/>
</dbReference>
<dbReference type="CDD" id="cd14066">
    <property type="entry name" value="STKc_IRAK"/>
    <property type="match status" value="1"/>
</dbReference>
<dbReference type="SMART" id="SM00220">
    <property type="entry name" value="S_TKc"/>
    <property type="match status" value="1"/>
</dbReference>
<evidence type="ECO:0000256" key="13">
    <source>
        <dbReference type="ARBA" id="ARBA00023136"/>
    </source>
</evidence>
<keyword evidence="4" id="KW-1003">Cell membrane</keyword>
<keyword evidence="8" id="KW-0430">Lectin</keyword>
<dbReference type="GO" id="GO:0004672">
    <property type="term" value="F:protein kinase activity"/>
    <property type="evidence" value="ECO:0007669"/>
    <property type="project" value="InterPro"/>
</dbReference>
<feature type="domain" description="Protein kinase" evidence="19">
    <location>
        <begin position="358"/>
        <end position="631"/>
    </location>
</feature>
<feature type="binding site" evidence="16">
    <location>
        <position position="389"/>
    </location>
    <ligand>
        <name>ATP</name>
        <dbReference type="ChEBI" id="CHEBI:30616"/>
    </ligand>
</feature>
<evidence type="ECO:0000256" key="17">
    <source>
        <dbReference type="SAM" id="MobiDB-lite"/>
    </source>
</evidence>
<evidence type="ECO:0000256" key="5">
    <source>
        <dbReference type="ARBA" id="ARBA00022679"/>
    </source>
</evidence>
<evidence type="ECO:0000256" key="14">
    <source>
        <dbReference type="ARBA" id="ARBA00023170"/>
    </source>
</evidence>
<dbReference type="InterPro" id="IPR050528">
    <property type="entry name" value="L-type_Lectin-RKs"/>
</dbReference>
<comment type="similarity">
    <text evidence="2">In the N-terminal section; belongs to the leguminous lectin family.</text>
</comment>
<dbReference type="EMBL" id="OX465080">
    <property type="protein sequence ID" value="CAI9282361.1"/>
    <property type="molecule type" value="Genomic_DNA"/>
</dbReference>
<dbReference type="PROSITE" id="PS50011">
    <property type="entry name" value="PROTEIN_KINASE_DOM"/>
    <property type="match status" value="1"/>
</dbReference>
<evidence type="ECO:0000256" key="1">
    <source>
        <dbReference type="ARBA" id="ARBA00004251"/>
    </source>
</evidence>
<keyword evidence="11 16" id="KW-0067">ATP-binding</keyword>
<evidence type="ECO:0000256" key="18">
    <source>
        <dbReference type="SAM" id="Phobius"/>
    </source>
</evidence>
<evidence type="ECO:0000256" key="2">
    <source>
        <dbReference type="ARBA" id="ARBA00008536"/>
    </source>
</evidence>
<organism evidence="20 21">
    <name type="scientific">Lactuca saligna</name>
    <name type="common">Willowleaf lettuce</name>
    <dbReference type="NCBI Taxonomy" id="75948"/>
    <lineage>
        <taxon>Eukaryota</taxon>
        <taxon>Viridiplantae</taxon>
        <taxon>Streptophyta</taxon>
        <taxon>Embryophyta</taxon>
        <taxon>Tracheophyta</taxon>
        <taxon>Spermatophyta</taxon>
        <taxon>Magnoliopsida</taxon>
        <taxon>eudicotyledons</taxon>
        <taxon>Gunneridae</taxon>
        <taxon>Pentapetalae</taxon>
        <taxon>asterids</taxon>
        <taxon>campanulids</taxon>
        <taxon>Asterales</taxon>
        <taxon>Asteraceae</taxon>
        <taxon>Cichorioideae</taxon>
        <taxon>Cichorieae</taxon>
        <taxon>Lactucinae</taxon>
        <taxon>Lactuca</taxon>
    </lineage>
</organism>
<dbReference type="Gene3D" id="1.10.510.10">
    <property type="entry name" value="Transferase(Phosphotransferase) domain 1"/>
    <property type="match status" value="1"/>
</dbReference>
<comment type="subcellular location">
    <subcellularLocation>
        <location evidence="1">Cell membrane</location>
        <topology evidence="1">Single-pass type I membrane protein</topology>
    </subcellularLocation>
</comment>
<accession>A0AA35YYD3</accession>
<gene>
    <name evidence="20" type="ORF">LSALG_LOCUS22005</name>
</gene>
<dbReference type="Gene3D" id="3.30.200.20">
    <property type="entry name" value="Phosphorylase Kinase, domain 1"/>
    <property type="match status" value="1"/>
</dbReference>
<evidence type="ECO:0000256" key="16">
    <source>
        <dbReference type="PROSITE-ProRule" id="PRU10141"/>
    </source>
</evidence>
<dbReference type="GO" id="GO:0030246">
    <property type="term" value="F:carbohydrate binding"/>
    <property type="evidence" value="ECO:0007669"/>
    <property type="project" value="UniProtKB-KW"/>
</dbReference>
<dbReference type="SUPFAM" id="SSF49899">
    <property type="entry name" value="Concanavalin A-like lectins/glucanases"/>
    <property type="match status" value="1"/>
</dbReference>
<evidence type="ECO:0000256" key="3">
    <source>
        <dbReference type="ARBA" id="ARBA00010217"/>
    </source>
</evidence>
<keyword evidence="10" id="KW-0418">Kinase</keyword>
<keyword evidence="13 18" id="KW-0472">Membrane</keyword>
<evidence type="ECO:0000256" key="4">
    <source>
        <dbReference type="ARBA" id="ARBA00022475"/>
    </source>
</evidence>
<evidence type="ECO:0000256" key="10">
    <source>
        <dbReference type="ARBA" id="ARBA00022777"/>
    </source>
</evidence>
<dbReference type="PANTHER" id="PTHR27007">
    <property type="match status" value="1"/>
</dbReference>
<comment type="similarity">
    <text evidence="3">In the C-terminal section; belongs to the protein kinase superfamily. Ser/Thr protein kinase family.</text>
</comment>
<feature type="region of interest" description="Disordered" evidence="17">
    <location>
        <begin position="313"/>
        <end position="334"/>
    </location>
</feature>
<keyword evidence="14" id="KW-0675">Receptor</keyword>
<feature type="compositionally biased region" description="Polar residues" evidence="17">
    <location>
        <begin position="646"/>
        <end position="658"/>
    </location>
</feature>
<dbReference type="SUPFAM" id="SSF56112">
    <property type="entry name" value="Protein kinase-like (PK-like)"/>
    <property type="match status" value="1"/>
</dbReference>
<dbReference type="InterPro" id="IPR008271">
    <property type="entry name" value="Ser/Thr_kinase_AS"/>
</dbReference>
<evidence type="ECO:0000256" key="11">
    <source>
        <dbReference type="ARBA" id="ARBA00022840"/>
    </source>
</evidence>
<dbReference type="FunFam" id="1.10.510.10:FF:000240">
    <property type="entry name" value="Lectin-domain containing receptor kinase A4.3"/>
    <property type="match status" value="1"/>
</dbReference>
<keyword evidence="9 16" id="KW-0547">Nucleotide-binding</keyword>
<evidence type="ECO:0000256" key="15">
    <source>
        <dbReference type="ARBA" id="ARBA00023180"/>
    </source>
</evidence>
<dbReference type="PROSITE" id="PS00108">
    <property type="entry name" value="PROTEIN_KINASE_ST"/>
    <property type="match status" value="1"/>
</dbReference>
<evidence type="ECO:0000256" key="9">
    <source>
        <dbReference type="ARBA" id="ARBA00022741"/>
    </source>
</evidence>